<accession>A0A397UE79</accession>
<reference evidence="2 3" key="1">
    <citation type="submission" date="2018-06" db="EMBL/GenBank/DDBJ databases">
        <title>Comparative genomics reveals the genomic features of Rhizophagus irregularis, R. cerebriforme, R. diaphanum and Gigaspora rosea, and their symbiotic lifestyle signature.</title>
        <authorList>
            <person name="Morin E."/>
            <person name="San Clemente H."/>
            <person name="Chen E.C.H."/>
            <person name="De La Providencia I."/>
            <person name="Hainaut M."/>
            <person name="Kuo A."/>
            <person name="Kohler A."/>
            <person name="Murat C."/>
            <person name="Tang N."/>
            <person name="Roy S."/>
            <person name="Loubradou J."/>
            <person name="Henrissat B."/>
            <person name="Grigoriev I.V."/>
            <person name="Corradi N."/>
            <person name="Roux C."/>
            <person name="Martin F.M."/>
        </authorList>
    </citation>
    <scope>NUCLEOTIDE SEQUENCE [LARGE SCALE GENOMIC DNA]</scope>
    <source>
        <strain evidence="2 3">DAOM 194757</strain>
    </source>
</reference>
<proteinExistence type="predicted"/>
<sequence>MKPTEKRGTRKKNHLKLAKLKPEKLFQARKKLHIPAKLKPTEKREKLFHARKKKDTTKLKLLLKTMRSKRGTLTTKIKDAVFAVFGDSMLDRIDSNAISEEGHNWKQSAKTKATYSKLFSLIVANNPEDTYISHIFTKVFPKEETAGVPEISNVQSKDAPETTQVQEETKKSGTTIGFFEFGICLCFASKLLKNAVFLKVLKFNEKLGATQNPEEDIAEGSDSAKKQDATHNSEEDIAKGSGTSTKCNSPEIPEKSRKRQKKDKEVQKAAAVTAVKPKK</sequence>
<organism evidence="2 3">
    <name type="scientific">Gigaspora rosea</name>
    <dbReference type="NCBI Taxonomy" id="44941"/>
    <lineage>
        <taxon>Eukaryota</taxon>
        <taxon>Fungi</taxon>
        <taxon>Fungi incertae sedis</taxon>
        <taxon>Mucoromycota</taxon>
        <taxon>Glomeromycotina</taxon>
        <taxon>Glomeromycetes</taxon>
        <taxon>Diversisporales</taxon>
        <taxon>Gigasporaceae</taxon>
        <taxon>Gigaspora</taxon>
    </lineage>
</organism>
<feature type="region of interest" description="Disordered" evidence="1">
    <location>
        <begin position="149"/>
        <end position="169"/>
    </location>
</feature>
<protein>
    <submittedName>
        <fullName evidence="2">Uncharacterized protein</fullName>
    </submittedName>
</protein>
<evidence type="ECO:0000256" key="1">
    <source>
        <dbReference type="SAM" id="MobiDB-lite"/>
    </source>
</evidence>
<dbReference type="EMBL" id="QKWP01001493">
    <property type="protein sequence ID" value="RIB08572.1"/>
    <property type="molecule type" value="Genomic_DNA"/>
</dbReference>
<evidence type="ECO:0000313" key="2">
    <source>
        <dbReference type="EMBL" id="RIB08572.1"/>
    </source>
</evidence>
<dbReference type="Proteomes" id="UP000266673">
    <property type="component" value="Unassembled WGS sequence"/>
</dbReference>
<comment type="caution">
    <text evidence="2">The sequence shown here is derived from an EMBL/GenBank/DDBJ whole genome shotgun (WGS) entry which is preliminary data.</text>
</comment>
<dbReference type="AlphaFoldDB" id="A0A397UE79"/>
<feature type="compositionally biased region" description="Low complexity" evidence="1">
    <location>
        <begin position="268"/>
        <end position="279"/>
    </location>
</feature>
<gene>
    <name evidence="2" type="ORF">C2G38_2270854</name>
</gene>
<feature type="compositionally biased region" description="Basic and acidic residues" evidence="1">
    <location>
        <begin position="222"/>
        <end position="238"/>
    </location>
</feature>
<feature type="region of interest" description="Disordered" evidence="1">
    <location>
        <begin position="212"/>
        <end position="279"/>
    </location>
</feature>
<feature type="compositionally biased region" description="Polar residues" evidence="1">
    <location>
        <begin position="152"/>
        <end position="166"/>
    </location>
</feature>
<name>A0A397UE79_9GLOM</name>
<keyword evidence="3" id="KW-1185">Reference proteome</keyword>
<evidence type="ECO:0000313" key="3">
    <source>
        <dbReference type="Proteomes" id="UP000266673"/>
    </source>
</evidence>